<keyword evidence="8" id="KW-1185">Reference proteome</keyword>
<feature type="compositionally biased region" description="Low complexity" evidence="5">
    <location>
        <begin position="49"/>
        <end position="66"/>
    </location>
</feature>
<evidence type="ECO:0000313" key="8">
    <source>
        <dbReference type="Proteomes" id="UP000636479"/>
    </source>
</evidence>
<feature type="compositionally biased region" description="Low complexity" evidence="5">
    <location>
        <begin position="79"/>
        <end position="114"/>
    </location>
</feature>
<feature type="compositionally biased region" description="Polar residues" evidence="5">
    <location>
        <begin position="115"/>
        <end position="124"/>
    </location>
</feature>
<feature type="compositionally biased region" description="Polar residues" evidence="5">
    <location>
        <begin position="421"/>
        <end position="432"/>
    </location>
</feature>
<comment type="subcellular location">
    <subcellularLocation>
        <location evidence="1">Membrane</location>
        <topology evidence="1">Single-pass membrane protein</topology>
    </subcellularLocation>
</comment>
<evidence type="ECO:0000256" key="5">
    <source>
        <dbReference type="SAM" id="MobiDB-lite"/>
    </source>
</evidence>
<reference evidence="7" key="1">
    <citation type="submission" date="2020-05" db="EMBL/GenBank/DDBJ databases">
        <title>Mycena genomes resolve the evolution of fungal bioluminescence.</title>
        <authorList>
            <person name="Tsai I.J."/>
        </authorList>
    </citation>
    <scope>NUCLEOTIDE SEQUENCE</scope>
    <source>
        <strain evidence="7">171206Taipei</strain>
    </source>
</reference>
<dbReference type="Proteomes" id="UP000636479">
    <property type="component" value="Unassembled WGS sequence"/>
</dbReference>
<feature type="compositionally biased region" description="Polar residues" evidence="5">
    <location>
        <begin position="454"/>
        <end position="463"/>
    </location>
</feature>
<comment type="caution">
    <text evidence="7">The sequence shown here is derived from an EMBL/GenBank/DDBJ whole genome shotgun (WGS) entry which is preliminary data.</text>
</comment>
<evidence type="ECO:0000256" key="1">
    <source>
        <dbReference type="ARBA" id="ARBA00004167"/>
    </source>
</evidence>
<feature type="region of interest" description="Disordered" evidence="5">
    <location>
        <begin position="1"/>
        <end position="171"/>
    </location>
</feature>
<dbReference type="EMBL" id="JACAZF010000004">
    <property type="protein sequence ID" value="KAF7306901.1"/>
    <property type="molecule type" value="Genomic_DNA"/>
</dbReference>
<feature type="transmembrane region" description="Helical" evidence="6">
    <location>
        <begin position="234"/>
        <end position="257"/>
    </location>
</feature>
<dbReference type="PANTHER" id="PTHR15549:SF30">
    <property type="entry name" value="MID2 DOMAIN-CONTAINING PROTEIN"/>
    <property type="match status" value="1"/>
</dbReference>
<evidence type="ECO:0000256" key="4">
    <source>
        <dbReference type="ARBA" id="ARBA00023136"/>
    </source>
</evidence>
<accession>A0A8H6W8H1</accession>
<dbReference type="GO" id="GO:0016020">
    <property type="term" value="C:membrane"/>
    <property type="evidence" value="ECO:0007669"/>
    <property type="project" value="UniProtKB-SubCell"/>
</dbReference>
<evidence type="ECO:0000256" key="3">
    <source>
        <dbReference type="ARBA" id="ARBA00022989"/>
    </source>
</evidence>
<dbReference type="OrthoDB" id="3250803at2759"/>
<organism evidence="7 8">
    <name type="scientific">Mycena indigotica</name>
    <dbReference type="NCBI Taxonomy" id="2126181"/>
    <lineage>
        <taxon>Eukaryota</taxon>
        <taxon>Fungi</taxon>
        <taxon>Dikarya</taxon>
        <taxon>Basidiomycota</taxon>
        <taxon>Agaricomycotina</taxon>
        <taxon>Agaricomycetes</taxon>
        <taxon>Agaricomycetidae</taxon>
        <taxon>Agaricales</taxon>
        <taxon>Marasmiineae</taxon>
        <taxon>Mycenaceae</taxon>
        <taxon>Mycena</taxon>
    </lineage>
</organism>
<proteinExistence type="predicted"/>
<gene>
    <name evidence="7" type="ORF">MIND_00482600</name>
</gene>
<dbReference type="GeneID" id="59344144"/>
<keyword evidence="2 6" id="KW-0812">Transmembrane</keyword>
<evidence type="ECO:0000313" key="7">
    <source>
        <dbReference type="EMBL" id="KAF7306901.1"/>
    </source>
</evidence>
<feature type="compositionally biased region" description="Low complexity" evidence="5">
    <location>
        <begin position="140"/>
        <end position="150"/>
    </location>
</feature>
<sequence length="463" mass="48633">MGEVFSSDISSTTEVSGGLTTTLPLPPSTSVAIPQSSESAQSSVAPKQSSTSFMPSSSPSPSVQSSKNLAVTAPDNAAPTTMTSVSPTSPKPAASSGGESGSPSPSPSKPADGSVKSSATPTSIKSSVKVASSPPPRPTAPTTKAPAESPVKSFAATSTITDTPDSTLPRPSFISVTDSNGKTSSTAPAFFTILSTSTEPNGSLVTFTHIVANPTGGLSQAIGQPAGFFHNTGAVAGVFLIVGAILTGLVVFGLFILCRKHRRRREQHRRWLVSMHRPRPLSDNDPFVNPDMRSFDRPWDGRVSSAQGHYTVAPPRRVEPPVLYYAQEEDNRPFPPEKPQMGLAITTEDAPVPSAQSSPSIYPATLPPTNEEDTLEPIPPPILSPPPRPRRSHLRDSSRGHLITPPSSISSHSPVSDAANPFTTDSESTSFQHGAVQLTEIMGRRTLLDVRPTSPASTEGQRR</sequence>
<name>A0A8H6W8H1_9AGAR</name>
<feature type="compositionally biased region" description="Polar residues" evidence="5">
    <location>
        <begin position="155"/>
        <end position="166"/>
    </location>
</feature>
<dbReference type="GO" id="GO:0071944">
    <property type="term" value="C:cell periphery"/>
    <property type="evidence" value="ECO:0007669"/>
    <property type="project" value="UniProtKB-ARBA"/>
</dbReference>
<dbReference type="AlphaFoldDB" id="A0A8H6W8H1"/>
<dbReference type="PANTHER" id="PTHR15549">
    <property type="entry name" value="PAIRED IMMUNOGLOBULIN-LIKE TYPE 2 RECEPTOR"/>
    <property type="match status" value="1"/>
</dbReference>
<protein>
    <submittedName>
        <fullName evidence="7">Uncharacterized protein</fullName>
    </submittedName>
</protein>
<evidence type="ECO:0000256" key="2">
    <source>
        <dbReference type="ARBA" id="ARBA00022692"/>
    </source>
</evidence>
<dbReference type="RefSeq" id="XP_037221920.1">
    <property type="nucleotide sequence ID" value="XM_037361628.1"/>
</dbReference>
<feature type="region of interest" description="Disordered" evidence="5">
    <location>
        <begin position="350"/>
        <end position="463"/>
    </location>
</feature>
<keyword evidence="3 6" id="KW-1133">Transmembrane helix</keyword>
<evidence type="ECO:0000256" key="6">
    <source>
        <dbReference type="SAM" id="Phobius"/>
    </source>
</evidence>
<feature type="compositionally biased region" description="Polar residues" evidence="5">
    <location>
        <begin position="31"/>
        <end position="48"/>
    </location>
</feature>
<dbReference type="InterPro" id="IPR051694">
    <property type="entry name" value="Immunoregulatory_rcpt-like"/>
</dbReference>
<feature type="compositionally biased region" description="Low complexity" evidence="5">
    <location>
        <begin position="405"/>
        <end position="416"/>
    </location>
</feature>
<feature type="compositionally biased region" description="Pro residues" evidence="5">
    <location>
        <begin position="377"/>
        <end position="387"/>
    </location>
</feature>
<keyword evidence="4 6" id="KW-0472">Membrane</keyword>